<keyword evidence="2" id="KW-1185">Reference proteome</keyword>
<protein>
    <submittedName>
        <fullName evidence="1">Uncharacterized protein</fullName>
    </submittedName>
</protein>
<reference evidence="1" key="1">
    <citation type="submission" date="2021-08" db="EMBL/GenBank/DDBJ databases">
        <title>Hoeflea bacterium WL0058 sp. nov., isolated from the sediment.</title>
        <authorList>
            <person name="Wang L."/>
            <person name="Zhang D."/>
        </authorList>
    </citation>
    <scope>NUCLEOTIDE SEQUENCE</scope>
    <source>
        <strain evidence="1">WL0058</strain>
    </source>
</reference>
<dbReference type="AlphaFoldDB" id="A0AAE2ZJQ2"/>
<dbReference type="RefSeq" id="WP_220226324.1">
    <property type="nucleotide sequence ID" value="NZ_JAICBX010000001.1"/>
</dbReference>
<dbReference type="Proteomes" id="UP001196509">
    <property type="component" value="Unassembled WGS sequence"/>
</dbReference>
<accession>A0AAE2ZJQ2</accession>
<evidence type="ECO:0000313" key="2">
    <source>
        <dbReference type="Proteomes" id="UP001196509"/>
    </source>
</evidence>
<name>A0AAE2ZJQ2_9HYPH</name>
<organism evidence="1 2">
    <name type="scientific">Flavimaribacter sediminis</name>
    <dbReference type="NCBI Taxonomy" id="2865987"/>
    <lineage>
        <taxon>Bacteria</taxon>
        <taxon>Pseudomonadati</taxon>
        <taxon>Pseudomonadota</taxon>
        <taxon>Alphaproteobacteria</taxon>
        <taxon>Hyphomicrobiales</taxon>
        <taxon>Rhizobiaceae</taxon>
        <taxon>Flavimaribacter</taxon>
    </lineage>
</organism>
<dbReference type="EMBL" id="JAICBX010000001">
    <property type="protein sequence ID" value="MBW8635593.1"/>
    <property type="molecule type" value="Genomic_DNA"/>
</dbReference>
<gene>
    <name evidence="1" type="ORF">K1W69_00220</name>
</gene>
<proteinExistence type="predicted"/>
<sequence length="67" mass="6979">MKFQSSRCCAEALSSKTAPDKSICNLIAGFTEVTHSTQSGTARGTVKIKSIGSRVAFVAAELNDEAG</sequence>
<comment type="caution">
    <text evidence="1">The sequence shown here is derived from an EMBL/GenBank/DDBJ whole genome shotgun (WGS) entry which is preliminary data.</text>
</comment>
<evidence type="ECO:0000313" key="1">
    <source>
        <dbReference type="EMBL" id="MBW8635593.1"/>
    </source>
</evidence>